<dbReference type="Gene3D" id="1.10.287.130">
    <property type="match status" value="1"/>
</dbReference>
<name>A0A0F9PX63_9ZZZZ</name>
<dbReference type="EMBL" id="LAZR01002083">
    <property type="protein sequence ID" value="KKN34794.1"/>
    <property type="molecule type" value="Genomic_DNA"/>
</dbReference>
<dbReference type="AlphaFoldDB" id="A0A0F9PX63"/>
<dbReference type="InterPro" id="IPR036890">
    <property type="entry name" value="HATPase_C_sf"/>
</dbReference>
<dbReference type="InterPro" id="IPR018762">
    <property type="entry name" value="ChpT_C"/>
</dbReference>
<protein>
    <recommendedName>
        <fullName evidence="1">Histidine phosphotransferase ChpT C-terminal domain-containing protein</fullName>
    </recommendedName>
</protein>
<evidence type="ECO:0000313" key="2">
    <source>
        <dbReference type="EMBL" id="KKN34794.1"/>
    </source>
</evidence>
<accession>A0A0F9PX63</accession>
<reference evidence="2" key="1">
    <citation type="journal article" date="2015" name="Nature">
        <title>Complex archaea that bridge the gap between prokaryotes and eukaryotes.</title>
        <authorList>
            <person name="Spang A."/>
            <person name="Saw J.H."/>
            <person name="Jorgensen S.L."/>
            <person name="Zaremba-Niedzwiedzka K."/>
            <person name="Martijn J."/>
            <person name="Lind A.E."/>
            <person name="van Eijk R."/>
            <person name="Schleper C."/>
            <person name="Guy L."/>
            <person name="Ettema T.J."/>
        </authorList>
    </citation>
    <scope>NUCLEOTIDE SEQUENCE</scope>
</reference>
<proteinExistence type="predicted"/>
<gene>
    <name evidence="2" type="ORF">LCGC14_0790160</name>
</gene>
<sequence length="198" mass="21225">MADSENDLAALIGSRICHDLISPIGAINNGLELVAMSGDVMSQEMELIAQSVENASARIRFFRVAFGTAGGQLIGRAESVSILTDLCAQGRIQVAWDVVEPQSREEVRLAFLALLCLETGMPYGGKVTVTKDGDNWQVAGAAEKLLIDPDLWQLLGGGPRARSIEPRHVQFGLLPGFASDAGRKIKSSADETDIKLTF</sequence>
<feature type="domain" description="Histidine phosphotransferase ChpT C-terminal" evidence="1">
    <location>
        <begin position="77"/>
        <end position="192"/>
    </location>
</feature>
<dbReference type="Pfam" id="PF10090">
    <property type="entry name" value="HPTransfase"/>
    <property type="match status" value="1"/>
</dbReference>
<organism evidence="2">
    <name type="scientific">marine sediment metagenome</name>
    <dbReference type="NCBI Taxonomy" id="412755"/>
    <lineage>
        <taxon>unclassified sequences</taxon>
        <taxon>metagenomes</taxon>
        <taxon>ecological metagenomes</taxon>
    </lineage>
</organism>
<evidence type="ECO:0000259" key="1">
    <source>
        <dbReference type="Pfam" id="PF10090"/>
    </source>
</evidence>
<dbReference type="Gene3D" id="3.30.565.10">
    <property type="entry name" value="Histidine kinase-like ATPase, C-terminal domain"/>
    <property type="match status" value="1"/>
</dbReference>
<comment type="caution">
    <text evidence="2">The sequence shown here is derived from an EMBL/GenBank/DDBJ whole genome shotgun (WGS) entry which is preliminary data.</text>
</comment>